<gene>
    <name evidence="1" type="ORF">J2I48_09210</name>
</gene>
<dbReference type="Proteomes" id="UP000664795">
    <property type="component" value="Unassembled WGS sequence"/>
</dbReference>
<comment type="caution">
    <text evidence="1">The sequence shown here is derived from an EMBL/GenBank/DDBJ whole genome shotgun (WGS) entry which is preliminary data.</text>
</comment>
<reference evidence="1 2" key="1">
    <citation type="submission" date="2021-03" db="EMBL/GenBank/DDBJ databases">
        <title>Fibrella sp. HMF5036 genome sequencing and assembly.</title>
        <authorList>
            <person name="Kang H."/>
            <person name="Kim H."/>
            <person name="Bae S."/>
            <person name="Joh K."/>
        </authorList>
    </citation>
    <scope>NUCLEOTIDE SEQUENCE [LARGE SCALE GENOMIC DNA]</scope>
    <source>
        <strain evidence="1 2">HMF5036</strain>
    </source>
</reference>
<sequence length="186" mass="21282">MLTTSRPATRTRNPAKAGIWKQRIIKYFDLLSPEDQEDIKKFIENRPLVVDTASENTSATTIQPPDIFFDYTDEYAAIQARKSSISQWHFPEDRVWHLQALVGDSIVYEAMQENNGQLTGSMVLELIQARPIPLYINKRMDCLSMGTTELMERDFGPLDPIDPIDAVQRFGLAKLEEASERSYARI</sequence>
<evidence type="ECO:0000313" key="2">
    <source>
        <dbReference type="Proteomes" id="UP000664795"/>
    </source>
</evidence>
<accession>A0A939G693</accession>
<dbReference type="EMBL" id="JAFMYU010000005">
    <property type="protein sequence ID" value="MBO0931170.1"/>
    <property type="molecule type" value="Genomic_DNA"/>
</dbReference>
<dbReference type="AlphaFoldDB" id="A0A939G693"/>
<proteinExistence type="predicted"/>
<name>A0A939G693_9BACT</name>
<evidence type="ECO:0000313" key="1">
    <source>
        <dbReference type="EMBL" id="MBO0931170.1"/>
    </source>
</evidence>
<keyword evidence="2" id="KW-1185">Reference proteome</keyword>
<protein>
    <submittedName>
        <fullName evidence="1">Uncharacterized protein</fullName>
    </submittedName>
</protein>
<organism evidence="1 2">
    <name type="scientific">Fibrella aquatilis</name>
    <dbReference type="NCBI Taxonomy" id="2817059"/>
    <lineage>
        <taxon>Bacteria</taxon>
        <taxon>Pseudomonadati</taxon>
        <taxon>Bacteroidota</taxon>
        <taxon>Cytophagia</taxon>
        <taxon>Cytophagales</taxon>
        <taxon>Spirosomataceae</taxon>
        <taxon>Fibrella</taxon>
    </lineage>
</organism>
<dbReference type="RefSeq" id="WP_207335122.1">
    <property type="nucleotide sequence ID" value="NZ_JAFMYU010000005.1"/>
</dbReference>